<dbReference type="InterPro" id="IPR058986">
    <property type="entry name" value="Swc3_C"/>
</dbReference>
<feature type="compositionally biased region" description="Basic and acidic residues" evidence="1">
    <location>
        <begin position="425"/>
        <end position="439"/>
    </location>
</feature>
<name>G0VGP4_NAUCA</name>
<dbReference type="FunCoup" id="G0VGP4">
    <property type="interactions" value="151"/>
</dbReference>
<dbReference type="GO" id="GO:0140849">
    <property type="term" value="F:ATP-dependent H2AZ histone chaperone activity"/>
    <property type="evidence" value="ECO:0007669"/>
    <property type="project" value="InterPro"/>
</dbReference>
<feature type="compositionally biased region" description="Low complexity" evidence="1">
    <location>
        <begin position="268"/>
        <end position="281"/>
    </location>
</feature>
<dbReference type="AlphaFoldDB" id="G0VGP4"/>
<reference key="2">
    <citation type="submission" date="2011-08" db="EMBL/GenBank/DDBJ databases">
        <title>Genome sequence of Naumovozyma castellii.</title>
        <authorList>
            <person name="Gordon J.L."/>
            <person name="Armisen D."/>
            <person name="Proux-Wera E."/>
            <person name="OhEigeartaigh S.S."/>
            <person name="Byrne K.P."/>
            <person name="Wolfe K.H."/>
        </authorList>
    </citation>
    <scope>NUCLEOTIDE SEQUENCE</scope>
    <source>
        <strain>Type strain:CBS 4309</strain>
    </source>
</reference>
<dbReference type="STRING" id="1064592.G0VGP4"/>
<evidence type="ECO:0000313" key="5">
    <source>
        <dbReference type="Proteomes" id="UP000001640"/>
    </source>
</evidence>
<evidence type="ECO:0000313" key="4">
    <source>
        <dbReference type="EMBL" id="CCC70665.1"/>
    </source>
</evidence>
<sequence>MAVTLRTRVKEEPYTSRKPTSHVNRRRRRRRSSTASVSASEEDDNESHNNDHSSRNTGRPFDIVGDLPCTIEPPEYNSTLSYPLSVKDSGVLYTSLLNSRKSWIKGEMFELYWSKPIRTPIAPVTPMTIVGRKRKSASVENEGDENGITSLIKDKMQKMSDCNMLAGPHTFPIRLFILKDEEIEKKWQLEQDAKKQEKEEKKKVELELKTQRMEERKRKQLQRKKEKELQKEMKAKAKLPYELEKQKRKEEFKKLKEQGKLVKKQPRSNSSTSLMSFNSSSDLNKKGLGPTSGTSLSPNSEMSPPMNDPKMIANLNRMAKKDLKLNNLMSVVAAGGASLEEIEKFRAFIGIARRMPPPPGWVSPIGPTEKTKQAIIKEKEQKQQEEKEEQGPQLKVSMDKTNSADNSGSTNKNEHPKTSEVGTLGDKKEKPISNMEKTKTVSQDHGQSIDSKADNTKDIPKDEPVNSVDSVKKEILDENGNVLKPAKRKYKRRSTSDVNHDKSNQLTGFQQKYVNGAKLIIEYLEYTHARYILPHDAIIEFVKDSEEYIISWIVIHNKKDMEKHLKRHKMTMNEYLAMADPPVLPLFSTMTIKFSGIENKFKSILLNSVNKVEEVQKQMDRIIEIGTRLTGYNLWFQLDGYDDNEMAENLRFELNQYEHSIKGKRQRRK</sequence>
<dbReference type="Pfam" id="PF24707">
    <property type="entry name" value="Swc3"/>
    <property type="match status" value="1"/>
</dbReference>
<dbReference type="PANTHER" id="PTHR28108">
    <property type="entry name" value="SWR1-COMPLEX PROTEIN 3"/>
    <property type="match status" value="1"/>
</dbReference>
<reference evidence="4 5" key="1">
    <citation type="journal article" date="2011" name="Proc. Natl. Acad. Sci. U.S.A.">
        <title>Evolutionary erosion of yeast sex chromosomes by mating-type switching accidents.</title>
        <authorList>
            <person name="Gordon J.L."/>
            <person name="Armisen D."/>
            <person name="Proux-Wera E."/>
            <person name="Oheigeartaigh S.S."/>
            <person name="Byrne K.P."/>
            <person name="Wolfe K.H."/>
        </authorList>
    </citation>
    <scope>NUCLEOTIDE SEQUENCE [LARGE SCALE GENOMIC DNA]</scope>
    <source>
        <strain evidence="5">ATCC 76901 / BCRC 22586 / CBS 4309 / NBRC 1992 / NRRL Y-12630</strain>
    </source>
</reference>
<feature type="compositionally biased region" description="Basic residues" evidence="1">
    <location>
        <begin position="19"/>
        <end position="32"/>
    </location>
</feature>
<evidence type="ECO:0008006" key="6">
    <source>
        <dbReference type="Google" id="ProtNLM"/>
    </source>
</evidence>
<feature type="compositionally biased region" description="Polar residues" evidence="1">
    <location>
        <begin position="440"/>
        <end position="450"/>
    </location>
</feature>
<evidence type="ECO:0000259" key="2">
    <source>
        <dbReference type="Pfam" id="PF24707"/>
    </source>
</evidence>
<dbReference type="eggNOG" id="ENOG502QWM7">
    <property type="taxonomic scope" value="Eukaryota"/>
</dbReference>
<proteinExistence type="predicted"/>
<dbReference type="GO" id="GO:0007029">
    <property type="term" value="P:endoplasmic reticulum organization"/>
    <property type="evidence" value="ECO:0007669"/>
    <property type="project" value="EnsemblFungi"/>
</dbReference>
<dbReference type="EMBL" id="HE576757">
    <property type="protein sequence ID" value="CCC70665.1"/>
    <property type="molecule type" value="Genomic_DNA"/>
</dbReference>
<dbReference type="OrthoDB" id="4097064at2759"/>
<protein>
    <recommendedName>
        <fullName evidence="6">SWR1-complex protein 3</fullName>
    </recommendedName>
</protein>
<dbReference type="InParanoid" id="G0VGP4"/>
<evidence type="ECO:0000256" key="1">
    <source>
        <dbReference type="SAM" id="MobiDB-lite"/>
    </source>
</evidence>
<dbReference type="KEGG" id="ncs:NCAS_0F01810"/>
<feature type="compositionally biased region" description="Basic and acidic residues" evidence="1">
    <location>
        <begin position="451"/>
        <end position="465"/>
    </location>
</feature>
<dbReference type="InterPro" id="IPR037651">
    <property type="entry name" value="Swc3"/>
</dbReference>
<gene>
    <name evidence="4" type="primary">NCAS0F01810</name>
    <name evidence="4" type="ordered locus">NCAS_0F01810</name>
</gene>
<feature type="region of interest" description="Disordered" evidence="1">
    <location>
        <begin position="379"/>
        <end position="465"/>
    </location>
</feature>
<feature type="compositionally biased region" description="Polar residues" evidence="1">
    <location>
        <begin position="399"/>
        <end position="411"/>
    </location>
</feature>
<dbReference type="GO" id="GO:0031492">
    <property type="term" value="F:nucleosomal DNA binding"/>
    <property type="evidence" value="ECO:0007669"/>
    <property type="project" value="EnsemblFungi"/>
</dbReference>
<dbReference type="Pfam" id="PF26242">
    <property type="entry name" value="Swc3_C"/>
    <property type="match status" value="1"/>
</dbReference>
<feature type="domain" description="SWR1-complex protein 3" evidence="2">
    <location>
        <begin position="59"/>
        <end position="182"/>
    </location>
</feature>
<organism evidence="4 5">
    <name type="scientific">Naumovozyma castellii</name>
    <name type="common">Yeast</name>
    <name type="synonym">Saccharomyces castellii</name>
    <dbReference type="NCBI Taxonomy" id="27288"/>
    <lineage>
        <taxon>Eukaryota</taxon>
        <taxon>Fungi</taxon>
        <taxon>Dikarya</taxon>
        <taxon>Ascomycota</taxon>
        <taxon>Saccharomycotina</taxon>
        <taxon>Saccharomycetes</taxon>
        <taxon>Saccharomycetales</taxon>
        <taxon>Saccharomycetaceae</taxon>
        <taxon>Naumovozyma</taxon>
    </lineage>
</organism>
<dbReference type="GO" id="GO:0000812">
    <property type="term" value="C:Swr1 complex"/>
    <property type="evidence" value="ECO:0007669"/>
    <property type="project" value="EnsemblFungi"/>
</dbReference>
<feature type="compositionally biased region" description="Polar residues" evidence="1">
    <location>
        <begin position="291"/>
        <end position="302"/>
    </location>
</feature>
<feature type="region of interest" description="Disordered" evidence="1">
    <location>
        <begin position="254"/>
        <end position="311"/>
    </location>
</feature>
<evidence type="ECO:0000259" key="3">
    <source>
        <dbReference type="Pfam" id="PF26242"/>
    </source>
</evidence>
<dbReference type="RefSeq" id="XP_003677020.1">
    <property type="nucleotide sequence ID" value="XM_003676972.1"/>
</dbReference>
<feature type="region of interest" description="Disordered" evidence="1">
    <location>
        <begin position="214"/>
        <end position="234"/>
    </location>
</feature>
<dbReference type="HOGENOM" id="CLU_008595_1_0_1"/>
<feature type="domain" description="Swc3 C-terminal" evidence="3">
    <location>
        <begin position="502"/>
        <end position="658"/>
    </location>
</feature>
<keyword evidence="5" id="KW-1185">Reference proteome</keyword>
<dbReference type="Proteomes" id="UP000001640">
    <property type="component" value="Chromosome 6"/>
</dbReference>
<dbReference type="PANTHER" id="PTHR28108:SF1">
    <property type="entry name" value="SWR1-COMPLEX PROTEIN 3"/>
    <property type="match status" value="1"/>
</dbReference>
<accession>G0VGP4</accession>
<dbReference type="OMA" id="MQKMCDC"/>
<feature type="region of interest" description="Disordered" evidence="1">
    <location>
        <begin position="1"/>
        <end position="66"/>
    </location>
</feature>
<dbReference type="InterPro" id="IPR057558">
    <property type="entry name" value="Swc3_dom"/>
</dbReference>
<dbReference type="GeneID" id="96904313"/>